<dbReference type="PANTHER" id="PTHR28255:SF1">
    <property type="entry name" value="UPF0303 PROTEIN YBR137W"/>
    <property type="match status" value="1"/>
</dbReference>
<organism evidence="2 3">
    <name type="scientific">Vibrio diabolicus</name>
    <dbReference type="NCBI Taxonomy" id="50719"/>
    <lineage>
        <taxon>Bacteria</taxon>
        <taxon>Pseudomonadati</taxon>
        <taxon>Pseudomonadota</taxon>
        <taxon>Gammaproteobacteria</taxon>
        <taxon>Vibrionales</taxon>
        <taxon>Vibrionaceae</taxon>
        <taxon>Vibrio</taxon>
        <taxon>Vibrio diabolicus subgroup</taxon>
    </lineage>
</organism>
<evidence type="ECO:0000256" key="1">
    <source>
        <dbReference type="HAMAP-Rule" id="MF_00761"/>
    </source>
</evidence>
<dbReference type="SUPFAM" id="SSF143744">
    <property type="entry name" value="GlcG-like"/>
    <property type="match status" value="1"/>
</dbReference>
<reference evidence="2 3" key="1">
    <citation type="submission" date="2021-01" db="EMBL/GenBank/DDBJ databases">
        <title>Characterization of a novel blaVMB-2- harboring plasmid in Vibrio diabolicus.</title>
        <authorList>
            <person name="Liu M."/>
        </authorList>
    </citation>
    <scope>NUCLEOTIDE SEQUENCE [LARGE SCALE GENOMIC DNA]</scope>
    <source>
        <strain evidence="2 3">SLV18</strain>
    </source>
</reference>
<dbReference type="RefSeq" id="WP_150918628.1">
    <property type="nucleotide sequence ID" value="NZ_CANMIY010000001.1"/>
</dbReference>
<proteinExistence type="inferred from homology"/>
<dbReference type="InterPro" id="IPR010371">
    <property type="entry name" value="YBR137W-like"/>
</dbReference>
<dbReference type="PANTHER" id="PTHR28255">
    <property type="match status" value="1"/>
</dbReference>
<sequence length="158" mass="17668">MSLTLELVAQQEHELQLKEFNHQVAWSIGLALKEAAEACDAAVAIEVYGFGQTLFQYAMTGTCADHLDWVRRKRNSVLRYGHSSYYLSLYNKQKQRDFENQPHLDAREYCAHGGAFPIRILGSGLIGVVTVSGLPQLDDHQLVVDVLKAMVMTSTELA</sequence>
<dbReference type="InterPro" id="IPR005624">
    <property type="entry name" value="PduO/GlcC-like"/>
</dbReference>
<dbReference type="NCBIfam" id="NF002696">
    <property type="entry name" value="PRK02487.1-5"/>
    <property type="match status" value="1"/>
</dbReference>
<dbReference type="Proteomes" id="UP000596337">
    <property type="component" value="Chromosome 1"/>
</dbReference>
<dbReference type="Gene3D" id="3.30.450.150">
    <property type="entry name" value="Haem-degrading domain"/>
    <property type="match status" value="1"/>
</dbReference>
<protein>
    <recommendedName>
        <fullName evidence="1">UPF0303 protein JOS67_08190</fullName>
    </recommendedName>
</protein>
<dbReference type="HAMAP" id="MF_00761">
    <property type="entry name" value="UPF0303"/>
    <property type="match status" value="1"/>
</dbReference>
<dbReference type="EMBL" id="CP069195">
    <property type="protein sequence ID" value="QRG81593.1"/>
    <property type="molecule type" value="Genomic_DNA"/>
</dbReference>
<dbReference type="Pfam" id="PF03928">
    <property type="entry name" value="HbpS-like"/>
    <property type="match status" value="1"/>
</dbReference>
<comment type="similarity">
    <text evidence="1">Belongs to the UPF0303 family.</text>
</comment>
<dbReference type="PIRSF" id="PIRSF008757">
    <property type="entry name" value="UCP008757"/>
    <property type="match status" value="1"/>
</dbReference>
<evidence type="ECO:0000313" key="3">
    <source>
        <dbReference type="Proteomes" id="UP000596337"/>
    </source>
</evidence>
<gene>
    <name evidence="2" type="ORF">JOS67_08190</name>
</gene>
<dbReference type="InterPro" id="IPR038084">
    <property type="entry name" value="PduO/GlcC-like_sf"/>
</dbReference>
<evidence type="ECO:0000313" key="2">
    <source>
        <dbReference type="EMBL" id="QRG81593.1"/>
    </source>
</evidence>
<dbReference type="AlphaFoldDB" id="A0AA92R573"/>
<accession>A0AA92R573</accession>
<name>A0AA92R573_9VIBR</name>